<protein>
    <submittedName>
        <fullName evidence="1">Uncharacterized protein</fullName>
    </submittedName>
</protein>
<dbReference type="EMBL" id="BKCJ010349681">
    <property type="protein sequence ID" value="GEZ97258.1"/>
    <property type="molecule type" value="Genomic_DNA"/>
</dbReference>
<comment type="caution">
    <text evidence="1">The sequence shown here is derived from an EMBL/GenBank/DDBJ whole genome shotgun (WGS) entry which is preliminary data.</text>
</comment>
<name>A0A699IYP9_TANCI</name>
<organism evidence="1">
    <name type="scientific">Tanacetum cinerariifolium</name>
    <name type="common">Dalmatian daisy</name>
    <name type="synonym">Chrysanthemum cinerariifolium</name>
    <dbReference type="NCBI Taxonomy" id="118510"/>
    <lineage>
        <taxon>Eukaryota</taxon>
        <taxon>Viridiplantae</taxon>
        <taxon>Streptophyta</taxon>
        <taxon>Embryophyta</taxon>
        <taxon>Tracheophyta</taxon>
        <taxon>Spermatophyta</taxon>
        <taxon>Magnoliopsida</taxon>
        <taxon>eudicotyledons</taxon>
        <taxon>Gunneridae</taxon>
        <taxon>Pentapetalae</taxon>
        <taxon>asterids</taxon>
        <taxon>campanulids</taxon>
        <taxon>Asterales</taxon>
        <taxon>Asteraceae</taxon>
        <taxon>Asteroideae</taxon>
        <taxon>Anthemideae</taxon>
        <taxon>Anthemidinae</taxon>
        <taxon>Tanacetum</taxon>
    </lineage>
</organism>
<evidence type="ECO:0000313" key="1">
    <source>
        <dbReference type="EMBL" id="GEZ97258.1"/>
    </source>
</evidence>
<reference evidence="1" key="1">
    <citation type="journal article" date="2019" name="Sci. Rep.">
        <title>Draft genome of Tanacetum cinerariifolium, the natural source of mosquito coil.</title>
        <authorList>
            <person name="Yamashiro T."/>
            <person name="Shiraishi A."/>
            <person name="Satake H."/>
            <person name="Nakayama K."/>
        </authorList>
    </citation>
    <scope>NUCLEOTIDE SEQUENCE</scope>
</reference>
<sequence length="240" mass="27351">MKDEERAREEECEELWAKCEAVMTEFEKNPTVAEKARLEAIEVSLQKEVEELKQDMRVVAIGINHFCVQMAPRGVRNYQDPLFHHKNQYGKAFLVHLREDIPRSSKQIGSQILLDLRKDLKDMGSDIRAYLVLHTWVAGSPYGEITNLSLERETWGLSINNTHRGLGVRIRMSRYKSIRYMYTTRGQGGLQRLAIFGSSKVGCQKWGSFISRLPFSSTLASKGPTDGATDCENIGTIRLQ</sequence>
<accession>A0A699IYP9</accession>
<proteinExistence type="predicted"/>
<gene>
    <name evidence="1" type="ORF">Tci_569231</name>
</gene>
<dbReference type="AlphaFoldDB" id="A0A699IYP9"/>